<feature type="signal peptide" evidence="2">
    <location>
        <begin position="1"/>
        <end position="31"/>
    </location>
</feature>
<dbReference type="Proteomes" id="UP000715781">
    <property type="component" value="Unassembled WGS sequence"/>
</dbReference>
<sequence>MNNQQSRRLLSKTFGLAIATASLIIGVPTSAQPQVTPSPSPTRTPGATPGTPSPSPTRTPGATPGTPSPSPTPTPGATPGTPSPSPTPTPGAGTPSPSPTPTPGAGTPSPSPTPTPGSTQGTTSGTIVDVASADSSLKTLVTAVKAADLANTLTGKGPFTVFAPTDAAFAALPKGTVEKLLEPENKAILQKILTYHVVPNAIYSNTLQPTQQVKTVEGSPVSIKLEKNGKVTVDQATVTKADIKATNGVIHVIDQLIIPADLLK</sequence>
<dbReference type="InterPro" id="IPR036378">
    <property type="entry name" value="FAS1_dom_sf"/>
</dbReference>
<dbReference type="AlphaFoldDB" id="A0A951UIJ2"/>
<dbReference type="SUPFAM" id="SSF82153">
    <property type="entry name" value="FAS1 domain"/>
    <property type="match status" value="1"/>
</dbReference>
<evidence type="ECO:0000259" key="3">
    <source>
        <dbReference type="PROSITE" id="PS50213"/>
    </source>
</evidence>
<dbReference type="EMBL" id="JAHHHN010000013">
    <property type="protein sequence ID" value="MBW4563405.1"/>
    <property type="molecule type" value="Genomic_DNA"/>
</dbReference>
<reference evidence="4" key="2">
    <citation type="journal article" date="2022" name="Microbiol. Resour. Announc.">
        <title>Metagenome Sequencing to Explore Phylogenomics of Terrestrial Cyanobacteria.</title>
        <authorList>
            <person name="Ward R.D."/>
            <person name="Stajich J.E."/>
            <person name="Johansen J.R."/>
            <person name="Huntemann M."/>
            <person name="Clum A."/>
            <person name="Foster B."/>
            <person name="Foster B."/>
            <person name="Roux S."/>
            <person name="Palaniappan K."/>
            <person name="Varghese N."/>
            <person name="Mukherjee S."/>
            <person name="Reddy T.B.K."/>
            <person name="Daum C."/>
            <person name="Copeland A."/>
            <person name="Chen I.A."/>
            <person name="Ivanova N.N."/>
            <person name="Kyrpides N.C."/>
            <person name="Shapiro N."/>
            <person name="Eloe-Fadrosh E.A."/>
            <person name="Pietrasiak N."/>
        </authorList>
    </citation>
    <scope>NUCLEOTIDE SEQUENCE</scope>
    <source>
        <strain evidence="4">JT2-VF2</strain>
    </source>
</reference>
<accession>A0A951UIJ2</accession>
<dbReference type="Gene3D" id="2.30.180.10">
    <property type="entry name" value="FAS1 domain"/>
    <property type="match status" value="1"/>
</dbReference>
<dbReference type="PANTHER" id="PTHR10900">
    <property type="entry name" value="PERIOSTIN-RELATED"/>
    <property type="match status" value="1"/>
</dbReference>
<proteinExistence type="predicted"/>
<dbReference type="PRINTS" id="PR01217">
    <property type="entry name" value="PRICHEXTENSN"/>
</dbReference>
<evidence type="ECO:0000256" key="1">
    <source>
        <dbReference type="SAM" id="MobiDB-lite"/>
    </source>
</evidence>
<protein>
    <submittedName>
        <fullName evidence="4">Fasciclin domain-containing protein</fullName>
    </submittedName>
</protein>
<gene>
    <name evidence="4" type="ORF">KME32_20120</name>
</gene>
<reference evidence="4" key="1">
    <citation type="submission" date="2021-05" db="EMBL/GenBank/DDBJ databases">
        <authorList>
            <person name="Pietrasiak N."/>
            <person name="Ward R."/>
            <person name="Stajich J.E."/>
            <person name="Kurbessoian T."/>
        </authorList>
    </citation>
    <scope>NUCLEOTIDE SEQUENCE</scope>
    <source>
        <strain evidence="4">JT2-VF2</strain>
    </source>
</reference>
<evidence type="ECO:0000256" key="2">
    <source>
        <dbReference type="SAM" id="SignalP"/>
    </source>
</evidence>
<dbReference type="Pfam" id="PF02469">
    <property type="entry name" value="Fasciclin"/>
    <property type="match status" value="1"/>
</dbReference>
<dbReference type="InterPro" id="IPR000782">
    <property type="entry name" value="FAS1_domain"/>
</dbReference>
<keyword evidence="2" id="KW-0732">Signal</keyword>
<evidence type="ECO:0000313" key="4">
    <source>
        <dbReference type="EMBL" id="MBW4563405.1"/>
    </source>
</evidence>
<dbReference type="SMART" id="SM00554">
    <property type="entry name" value="FAS1"/>
    <property type="match status" value="1"/>
</dbReference>
<dbReference type="GO" id="GO:0005615">
    <property type="term" value="C:extracellular space"/>
    <property type="evidence" value="ECO:0007669"/>
    <property type="project" value="TreeGrafter"/>
</dbReference>
<feature type="region of interest" description="Disordered" evidence="1">
    <location>
        <begin position="27"/>
        <end position="125"/>
    </location>
</feature>
<dbReference type="PROSITE" id="PS50213">
    <property type="entry name" value="FAS1"/>
    <property type="match status" value="1"/>
</dbReference>
<dbReference type="PANTHER" id="PTHR10900:SF77">
    <property type="entry name" value="FI19380P1"/>
    <property type="match status" value="1"/>
</dbReference>
<feature type="compositionally biased region" description="Pro residues" evidence="1">
    <location>
        <begin position="66"/>
        <end position="89"/>
    </location>
</feature>
<feature type="compositionally biased region" description="Low complexity" evidence="1">
    <location>
        <begin position="116"/>
        <end position="125"/>
    </location>
</feature>
<feature type="domain" description="FAS1" evidence="3">
    <location>
        <begin position="124"/>
        <end position="257"/>
    </location>
</feature>
<organism evidence="4 5">
    <name type="scientific">Mojavia pulchra JT2-VF2</name>
    <dbReference type="NCBI Taxonomy" id="287848"/>
    <lineage>
        <taxon>Bacteria</taxon>
        <taxon>Bacillati</taxon>
        <taxon>Cyanobacteriota</taxon>
        <taxon>Cyanophyceae</taxon>
        <taxon>Nostocales</taxon>
        <taxon>Nostocaceae</taxon>
    </lineage>
</organism>
<comment type="caution">
    <text evidence="4">The sequence shown here is derived from an EMBL/GenBank/DDBJ whole genome shotgun (WGS) entry which is preliminary data.</text>
</comment>
<evidence type="ECO:0000313" key="5">
    <source>
        <dbReference type="Proteomes" id="UP000715781"/>
    </source>
</evidence>
<name>A0A951UIJ2_9NOST</name>
<dbReference type="FunFam" id="2.30.180.10:FF:000019">
    <property type="entry name" value="Cell surface lipoprotein"/>
    <property type="match status" value="1"/>
</dbReference>
<feature type="chain" id="PRO_5037245293" evidence="2">
    <location>
        <begin position="32"/>
        <end position="264"/>
    </location>
</feature>
<dbReference type="InterPro" id="IPR050904">
    <property type="entry name" value="Adhesion/Biosynth-related"/>
</dbReference>